<keyword evidence="4 8" id="KW-0436">Ligase</keyword>
<evidence type="ECO:0000313" key="9">
    <source>
        <dbReference type="Proteomes" id="UP000319908"/>
    </source>
</evidence>
<dbReference type="SMART" id="SM01294">
    <property type="entry name" value="PKS_PP_betabranch"/>
    <property type="match status" value="1"/>
</dbReference>
<dbReference type="GO" id="GO:0071766">
    <property type="term" value="P:Actinobacterium-type cell wall biogenesis"/>
    <property type="evidence" value="ECO:0007669"/>
    <property type="project" value="UniProtKB-ARBA"/>
</dbReference>
<dbReference type="InterPro" id="IPR042099">
    <property type="entry name" value="ANL_N_sf"/>
</dbReference>
<dbReference type="PANTHER" id="PTHR22754:SF32">
    <property type="entry name" value="DISCO-INTERACTING PROTEIN 2"/>
    <property type="match status" value="1"/>
</dbReference>
<dbReference type="Gene3D" id="3.30.300.30">
    <property type="match status" value="1"/>
</dbReference>
<keyword evidence="2" id="KW-0596">Phosphopantetheine</keyword>
<dbReference type="PROSITE" id="PS50075">
    <property type="entry name" value="CARRIER"/>
    <property type="match status" value="1"/>
</dbReference>
<sequence length="723" mass="78979">MLRNPASAAQVTSHWPSLPHLLSGQAQRHPDRLALTFVEDDGRHRTLTYAGLHDRVMELCGRIGEVMGERSPPEISGRDKLPDEIMEPHSGERAILLFPPGLEFIIGFFACQYSGLVPVPTCFPKRGRAMPRLESAVHDCAPKLLLADAETLAGIDPNRVNAAVNSLPSVATDAIGGDQWTADVSARLALIKTTDLGLLQYTSGSTSEPKGVMVSHANLLANLESIRRAFGLHRSDRADEPHCSAVFWLPPFHDMGLIGGILEAVFLGGHTTLMSPRSFLAKPIRWLEAIAQSGATISGAPNFAFELCLDRISRDQAAGLDLSRWNVAFCGAEPIAVETLDRFAAHFAVAGFRSNAFIPCYGLAEATLLVASSRGSSIVPRLLVDRDDLSRGRATPVPDHHPPNQTRTIVSCGEPCAGMQIEIIAPDRRTRLDEGQIGEIWLQGESIAQGYWKREGVNSHQFDAHIANDDCAGGFLRTGDLGFIRDGSLYVTGRSKDVIILRGRNHFPQDIEATVQRALGDDMVKCVALATNAYVGEALSIVVELPRHIDGTLLPNLVRRVRRQVIEEHEIDPRQVVLTRPAAIPVTTSGKVQRSACRQMLESDEIPTLYDWSRSILIDQGVSEQLPALPQRVDEDSRDAASQQIQAWMMAWLIHRSGMDPRDVGPETRFTDHGLDSMAAVELSGELDDWLGVELTPAVAWNHPTPATLAAYLADEMAKATPH</sequence>
<dbReference type="GO" id="GO:0070566">
    <property type="term" value="F:adenylyltransferase activity"/>
    <property type="evidence" value="ECO:0007669"/>
    <property type="project" value="TreeGrafter"/>
</dbReference>
<evidence type="ECO:0000313" key="8">
    <source>
        <dbReference type="EMBL" id="TWU19383.1"/>
    </source>
</evidence>
<dbReference type="Pfam" id="PF00550">
    <property type="entry name" value="PP-binding"/>
    <property type="match status" value="1"/>
</dbReference>
<evidence type="ECO:0000256" key="6">
    <source>
        <dbReference type="ARBA" id="ARBA00023098"/>
    </source>
</evidence>
<dbReference type="OrthoDB" id="219272at2"/>
<evidence type="ECO:0000256" key="3">
    <source>
        <dbReference type="ARBA" id="ARBA00022553"/>
    </source>
</evidence>
<dbReference type="GO" id="GO:0016874">
    <property type="term" value="F:ligase activity"/>
    <property type="evidence" value="ECO:0007669"/>
    <property type="project" value="UniProtKB-KW"/>
</dbReference>
<dbReference type="PROSITE" id="PS00455">
    <property type="entry name" value="AMP_BINDING"/>
    <property type="match status" value="1"/>
</dbReference>
<dbReference type="CDD" id="cd05931">
    <property type="entry name" value="FAAL"/>
    <property type="match status" value="1"/>
</dbReference>
<dbReference type="RefSeq" id="WP_146406212.1">
    <property type="nucleotide sequence ID" value="NZ_SJPU01000001.1"/>
</dbReference>
<gene>
    <name evidence="8" type="ORF">Poly21_15560</name>
</gene>
<dbReference type="InterPro" id="IPR000873">
    <property type="entry name" value="AMP-dep_synth/lig_dom"/>
</dbReference>
<accession>A0A5C6C4B8</accession>
<dbReference type="InterPro" id="IPR025110">
    <property type="entry name" value="AMP-bd_C"/>
</dbReference>
<dbReference type="GO" id="GO:0031177">
    <property type="term" value="F:phosphopantetheine binding"/>
    <property type="evidence" value="ECO:0007669"/>
    <property type="project" value="InterPro"/>
</dbReference>
<dbReference type="GO" id="GO:0006633">
    <property type="term" value="P:fatty acid biosynthetic process"/>
    <property type="evidence" value="ECO:0007669"/>
    <property type="project" value="TreeGrafter"/>
</dbReference>
<dbReference type="InterPro" id="IPR045851">
    <property type="entry name" value="AMP-bd_C_sf"/>
</dbReference>
<organism evidence="8 9">
    <name type="scientific">Allorhodopirellula heiligendammensis</name>
    <dbReference type="NCBI Taxonomy" id="2714739"/>
    <lineage>
        <taxon>Bacteria</taxon>
        <taxon>Pseudomonadati</taxon>
        <taxon>Planctomycetota</taxon>
        <taxon>Planctomycetia</taxon>
        <taxon>Pirellulales</taxon>
        <taxon>Pirellulaceae</taxon>
        <taxon>Allorhodopirellula</taxon>
    </lineage>
</organism>
<comment type="similarity">
    <text evidence="1">Belongs to the ATP-dependent AMP-binding enzyme family.</text>
</comment>
<dbReference type="Gene3D" id="1.10.1200.10">
    <property type="entry name" value="ACP-like"/>
    <property type="match status" value="1"/>
</dbReference>
<keyword evidence="6" id="KW-0443">Lipid metabolism</keyword>
<evidence type="ECO:0000259" key="7">
    <source>
        <dbReference type="PROSITE" id="PS50075"/>
    </source>
</evidence>
<proteinExistence type="inferred from homology"/>
<evidence type="ECO:0000256" key="2">
    <source>
        <dbReference type="ARBA" id="ARBA00022450"/>
    </source>
</evidence>
<dbReference type="GO" id="GO:0005886">
    <property type="term" value="C:plasma membrane"/>
    <property type="evidence" value="ECO:0007669"/>
    <property type="project" value="TreeGrafter"/>
</dbReference>
<dbReference type="FunFam" id="3.40.50.12780:FF:000013">
    <property type="entry name" value="Long-chain-fatty-acid--AMP ligase FadD32"/>
    <property type="match status" value="1"/>
</dbReference>
<evidence type="ECO:0000256" key="5">
    <source>
        <dbReference type="ARBA" id="ARBA00022832"/>
    </source>
</evidence>
<dbReference type="InterPro" id="IPR009081">
    <property type="entry name" value="PP-bd_ACP"/>
</dbReference>
<dbReference type="InterPro" id="IPR020806">
    <property type="entry name" value="PKS_PP-bd"/>
</dbReference>
<dbReference type="SMART" id="SM00823">
    <property type="entry name" value="PKS_PP"/>
    <property type="match status" value="1"/>
</dbReference>
<dbReference type="InterPro" id="IPR040097">
    <property type="entry name" value="FAAL/FAAC"/>
</dbReference>
<dbReference type="EC" id="6.2.1.-" evidence="8"/>
<dbReference type="EMBL" id="SJPU01000001">
    <property type="protein sequence ID" value="TWU19383.1"/>
    <property type="molecule type" value="Genomic_DNA"/>
</dbReference>
<feature type="domain" description="Carrier" evidence="7">
    <location>
        <begin position="640"/>
        <end position="717"/>
    </location>
</feature>
<dbReference type="InterPro" id="IPR036736">
    <property type="entry name" value="ACP-like_sf"/>
</dbReference>
<dbReference type="Gene3D" id="3.40.50.12780">
    <property type="entry name" value="N-terminal domain of ligase-like"/>
    <property type="match status" value="1"/>
</dbReference>
<dbReference type="Pfam" id="PF23024">
    <property type="entry name" value="AMP-dom_DIP2-like"/>
    <property type="match status" value="1"/>
</dbReference>
<dbReference type="AlphaFoldDB" id="A0A5C6C4B8"/>
<dbReference type="Pfam" id="PF00501">
    <property type="entry name" value="AMP-binding"/>
    <property type="match status" value="1"/>
</dbReference>
<keyword evidence="3" id="KW-0597">Phosphoprotein</keyword>
<dbReference type="InterPro" id="IPR020845">
    <property type="entry name" value="AMP-binding_CS"/>
</dbReference>
<dbReference type="Proteomes" id="UP000319908">
    <property type="component" value="Unassembled WGS sequence"/>
</dbReference>
<keyword evidence="9" id="KW-1185">Reference proteome</keyword>
<evidence type="ECO:0000256" key="4">
    <source>
        <dbReference type="ARBA" id="ARBA00022598"/>
    </source>
</evidence>
<name>A0A5C6C4B8_9BACT</name>
<evidence type="ECO:0000256" key="1">
    <source>
        <dbReference type="ARBA" id="ARBA00006432"/>
    </source>
</evidence>
<keyword evidence="5" id="KW-0276">Fatty acid metabolism</keyword>
<comment type="caution">
    <text evidence="8">The sequence shown here is derived from an EMBL/GenBank/DDBJ whole genome shotgun (WGS) entry which is preliminary data.</text>
</comment>
<protein>
    <submittedName>
        <fullName evidence="8">Long-chain-fatty-acid--AMP ligase FadD26</fullName>
        <ecNumber evidence="8">6.2.1.-</ecNumber>
    </submittedName>
</protein>
<dbReference type="PANTHER" id="PTHR22754">
    <property type="entry name" value="DISCO-INTERACTING PROTEIN 2 DIP2 -RELATED"/>
    <property type="match status" value="1"/>
</dbReference>
<reference evidence="8 9" key="1">
    <citation type="journal article" date="2020" name="Antonie Van Leeuwenhoek">
        <title>Rhodopirellula heiligendammensis sp. nov., Rhodopirellula pilleata sp. nov., and Rhodopirellula solitaria sp. nov. isolated from natural or artificial marine surfaces in Northern Germany and California, USA, and emended description of the genus Rhodopirellula.</title>
        <authorList>
            <person name="Kallscheuer N."/>
            <person name="Wiegand S."/>
            <person name="Jogler M."/>
            <person name="Boedeker C."/>
            <person name="Peeters S.H."/>
            <person name="Rast P."/>
            <person name="Heuer A."/>
            <person name="Jetten M.S.M."/>
            <person name="Rohde M."/>
            <person name="Jogler C."/>
        </authorList>
    </citation>
    <scope>NUCLEOTIDE SEQUENCE [LARGE SCALE GENOMIC DNA]</scope>
    <source>
        <strain evidence="8 9">Poly21</strain>
    </source>
</reference>
<dbReference type="SUPFAM" id="SSF47336">
    <property type="entry name" value="ACP-like"/>
    <property type="match status" value="1"/>
</dbReference>
<dbReference type="SUPFAM" id="SSF56801">
    <property type="entry name" value="Acetyl-CoA synthetase-like"/>
    <property type="match status" value="1"/>
</dbReference>